<dbReference type="Pfam" id="PF00005">
    <property type="entry name" value="ABC_tran"/>
    <property type="match status" value="2"/>
</dbReference>
<sequence>MTNTRTRPETMRDTMAVELSGVTKRYGELTALDDVSLVVRPGTVHGLIGENGAGKSTLSKIMFGMVAPDRGSVRVLGTDTTSTSAARAAGVGMVHQHFAQAPSMSVLENLALAARASDERRILSLREVGRRAQDVAGRLGFDLDLRARVEKLSVGARQRIEIVKALQHGARVLLLDEPTAVLAPAEIAELVELMRGLAETGTAVVFVSHKLEEVRAACDEVTVLRRGRVAARLDGAGLSARALARAMTGDDPVRAPKAAVDPGPAALLVRELHARDDRGRPAVTGAGLSIHEGEIVGIAGIDGNGQEEFVEAIAGLRGVESGGIELHGTSLAGRKPREIRGLGVAHIASDRLETGVAPTLSIQDNVVAARYCDPEHARFGFTRPRPAREAVEQAIADYDIRGASPALPIGALSGGNMQKVVVARELANSPAVLLAAHPTRGVDLKAIERIHAAILGARARGCAIMLLSTELDELLALSDRIVVFSRGRIVAELDPAKTDPAEIGVYMTGATPTAVTPAIPPTPPAAPDAGHLTERTAVPS</sequence>
<evidence type="ECO:0000256" key="1">
    <source>
        <dbReference type="ARBA" id="ARBA00022741"/>
    </source>
</evidence>
<dbReference type="InterPro" id="IPR003439">
    <property type="entry name" value="ABC_transporter-like_ATP-bd"/>
</dbReference>
<dbReference type="KEGG" id="agm:DCE93_00210"/>
<dbReference type="EMBL" id="CP028913">
    <property type="protein sequence ID" value="AWB94289.1"/>
    <property type="molecule type" value="Genomic_DNA"/>
</dbReference>
<dbReference type="GO" id="GO:0005524">
    <property type="term" value="F:ATP binding"/>
    <property type="evidence" value="ECO:0007669"/>
    <property type="project" value="UniProtKB-KW"/>
</dbReference>
<dbReference type="SMART" id="SM00382">
    <property type="entry name" value="AAA"/>
    <property type="match status" value="2"/>
</dbReference>
<evidence type="ECO:0000313" key="5">
    <source>
        <dbReference type="EMBL" id="AWB94289.1"/>
    </source>
</evidence>
<evidence type="ECO:0000256" key="2">
    <source>
        <dbReference type="ARBA" id="ARBA00022840"/>
    </source>
</evidence>
<keyword evidence="2 5" id="KW-0067">ATP-binding</keyword>
<feature type="domain" description="ABC transporter" evidence="4">
    <location>
        <begin position="267"/>
        <end position="511"/>
    </location>
</feature>
<feature type="region of interest" description="Disordered" evidence="3">
    <location>
        <begin position="517"/>
        <end position="540"/>
    </location>
</feature>
<proteinExistence type="predicted"/>
<dbReference type="InterPro" id="IPR003593">
    <property type="entry name" value="AAA+_ATPase"/>
</dbReference>
<keyword evidence="6" id="KW-1185">Reference proteome</keyword>
<evidence type="ECO:0000313" key="6">
    <source>
        <dbReference type="Proteomes" id="UP000244729"/>
    </source>
</evidence>
<dbReference type="CDD" id="cd03216">
    <property type="entry name" value="ABC_Carb_Monos_I"/>
    <property type="match status" value="1"/>
</dbReference>
<protein>
    <submittedName>
        <fullName evidence="5">Heme ABC transporter ATP-binding protein</fullName>
    </submittedName>
</protein>
<reference evidence="5 6" key="1">
    <citation type="submission" date="2018-04" db="EMBL/GenBank/DDBJ databases">
        <authorList>
            <person name="Li J."/>
        </authorList>
    </citation>
    <scope>NUCLEOTIDE SEQUENCE [LARGE SCALE GENOMIC DNA]</scope>
    <source>
        <strain evidence="6">30A</strain>
    </source>
</reference>
<dbReference type="PROSITE" id="PS00211">
    <property type="entry name" value="ABC_TRANSPORTER_1"/>
    <property type="match status" value="1"/>
</dbReference>
<dbReference type="SUPFAM" id="SSF52540">
    <property type="entry name" value="P-loop containing nucleoside triphosphate hydrolases"/>
    <property type="match status" value="2"/>
</dbReference>
<evidence type="ECO:0000256" key="3">
    <source>
        <dbReference type="SAM" id="MobiDB-lite"/>
    </source>
</evidence>
<dbReference type="InterPro" id="IPR050107">
    <property type="entry name" value="ABC_carbohydrate_import_ATPase"/>
</dbReference>
<dbReference type="InterPro" id="IPR027417">
    <property type="entry name" value="P-loop_NTPase"/>
</dbReference>
<dbReference type="CDD" id="cd03215">
    <property type="entry name" value="ABC_Carb_Monos_II"/>
    <property type="match status" value="1"/>
</dbReference>
<dbReference type="Gene3D" id="3.40.50.300">
    <property type="entry name" value="P-loop containing nucleotide triphosphate hydrolases"/>
    <property type="match status" value="2"/>
</dbReference>
<evidence type="ECO:0000259" key="4">
    <source>
        <dbReference type="PROSITE" id="PS50893"/>
    </source>
</evidence>
<dbReference type="InterPro" id="IPR017871">
    <property type="entry name" value="ABC_transporter-like_CS"/>
</dbReference>
<organism evidence="5 6">
    <name type="scientific">Agromyces badenianii</name>
    <dbReference type="NCBI Taxonomy" id="2080742"/>
    <lineage>
        <taxon>Bacteria</taxon>
        <taxon>Bacillati</taxon>
        <taxon>Actinomycetota</taxon>
        <taxon>Actinomycetes</taxon>
        <taxon>Micrococcales</taxon>
        <taxon>Microbacteriaceae</taxon>
        <taxon>Agromyces</taxon>
    </lineage>
</organism>
<dbReference type="AlphaFoldDB" id="A0A2S0WSI0"/>
<feature type="domain" description="ABC transporter" evidence="4">
    <location>
        <begin position="17"/>
        <end position="251"/>
    </location>
</feature>
<dbReference type="PROSITE" id="PS50893">
    <property type="entry name" value="ABC_TRANSPORTER_2"/>
    <property type="match status" value="2"/>
</dbReference>
<dbReference type="Proteomes" id="UP000244729">
    <property type="component" value="Chromosome"/>
</dbReference>
<dbReference type="RefSeq" id="WP_108594116.1">
    <property type="nucleotide sequence ID" value="NZ_CP028913.1"/>
</dbReference>
<dbReference type="GO" id="GO:0016887">
    <property type="term" value="F:ATP hydrolysis activity"/>
    <property type="evidence" value="ECO:0007669"/>
    <property type="project" value="InterPro"/>
</dbReference>
<name>A0A2S0WSI0_9MICO</name>
<gene>
    <name evidence="5" type="ORF">DCE93_00210</name>
</gene>
<accession>A0A2S0WSI0</accession>
<dbReference type="OrthoDB" id="5296765at2"/>
<dbReference type="PANTHER" id="PTHR43790:SF4">
    <property type="entry name" value="GUANOSINE IMPORT ATP-BINDING PROTEIN NUPO"/>
    <property type="match status" value="1"/>
</dbReference>
<keyword evidence="1" id="KW-0547">Nucleotide-binding</keyword>
<dbReference type="PANTHER" id="PTHR43790">
    <property type="entry name" value="CARBOHYDRATE TRANSPORT ATP-BINDING PROTEIN MG119-RELATED"/>
    <property type="match status" value="1"/>
</dbReference>